<keyword evidence="10" id="KW-0325">Glycoprotein</keyword>
<dbReference type="GO" id="GO:0004930">
    <property type="term" value="F:G protein-coupled receptor activity"/>
    <property type="evidence" value="ECO:0007669"/>
    <property type="project" value="UniProtKB-KW"/>
</dbReference>
<dbReference type="SMART" id="SM00303">
    <property type="entry name" value="GPS"/>
    <property type="match status" value="1"/>
</dbReference>
<dbReference type="InterPro" id="IPR000832">
    <property type="entry name" value="GPCR_2_secretin-like"/>
</dbReference>
<protein>
    <submittedName>
        <fullName evidence="16">Adhesion G protein-coupled receptor G3</fullName>
    </submittedName>
</protein>
<dbReference type="PROSITE" id="PS50221">
    <property type="entry name" value="GAIN_B"/>
    <property type="match status" value="1"/>
</dbReference>
<evidence type="ECO:0000256" key="6">
    <source>
        <dbReference type="ARBA" id="ARBA00023040"/>
    </source>
</evidence>
<evidence type="ECO:0000256" key="2">
    <source>
        <dbReference type="ARBA" id="ARBA00022475"/>
    </source>
</evidence>
<dbReference type="InterPro" id="IPR046338">
    <property type="entry name" value="GAIN_dom_sf"/>
</dbReference>
<dbReference type="InterPro" id="IPR017981">
    <property type="entry name" value="GPCR_2-like_7TM"/>
</dbReference>
<evidence type="ECO:0000313" key="17">
    <source>
        <dbReference type="Proteomes" id="UP000694549"/>
    </source>
</evidence>
<sequence>MLRAVARDGSRSKNRPPSAPRCPLQCPKACPLPEEGTAGGKGPVFRPCWWPPRGPFPGEAASPGGACGRAVPWDRSRAALGWLGYLQSSMKHMHLDTVLLLLLLSDAARGQDSCAALQRGDGIEECCDITVEPEERNEAPGLPLNMLRHCTELYRSTRPACRCLQARWLRLVQRAGPTLNGTDGLRALHLNVSRDLAHDLLFSFSPDQGPMTISSVEEGTAGKIRLPREIFQSLSSQAARVVVTVLDIQQLGMFKEDNQVGQVLDDTVVGIVVEDMDISGLQDPVRLTFAHRQLLRNVTPLCVFWDPNQGQAGGWNTTGCVTVPGDKQTDCSCNHLTFFTLLLNPALNRFTAQTVVAVASTSCGVAVAFSIFTIAFYIFLRCNYQQFRSEESLRTNLGLHMNLVSSLLLLNLAFLLNSGVSSRALPGLCSALGGLTHYCLLCCFTWTALEGCHLYLLFVKVLGTYIHHYLAKLCLVGWGFPALVVAVAGAIGSYGAYNIWMMDHQTVVHLCWINSEHVLVHYITICGYFGLVFLFNTVIFGVVAWKNCHLWSTGMVQGHCKAWRVALAVVGLFCLLGVTWALTFLSYGSSSVLMLYLSAILNSLQGLFIFIWLVVLYYPKMEETTSSLSHITKNDRTMAVSQG</sequence>
<comment type="subcellular location">
    <subcellularLocation>
        <location evidence="1">Cell membrane</location>
        <topology evidence="1">Multi-pass membrane protein</topology>
    </subcellularLocation>
</comment>
<feature type="transmembrane region" description="Helical" evidence="13">
    <location>
        <begin position="470"/>
        <end position="500"/>
    </location>
</feature>
<feature type="region of interest" description="Disordered" evidence="12">
    <location>
        <begin position="1"/>
        <end position="22"/>
    </location>
</feature>
<dbReference type="GO" id="GO:0007166">
    <property type="term" value="P:cell surface receptor signaling pathway"/>
    <property type="evidence" value="ECO:0007669"/>
    <property type="project" value="InterPro"/>
</dbReference>
<dbReference type="Pfam" id="PF01825">
    <property type="entry name" value="GPS"/>
    <property type="match status" value="1"/>
</dbReference>
<dbReference type="CDD" id="cd15442">
    <property type="entry name" value="7tmB2_GPR97"/>
    <property type="match status" value="1"/>
</dbReference>
<evidence type="ECO:0000256" key="3">
    <source>
        <dbReference type="ARBA" id="ARBA00022692"/>
    </source>
</evidence>
<dbReference type="Pfam" id="PF00002">
    <property type="entry name" value="7tm_2"/>
    <property type="match status" value="1"/>
</dbReference>
<keyword evidence="2" id="KW-1003">Cell membrane</keyword>
<keyword evidence="7 13" id="KW-0472">Membrane</keyword>
<dbReference type="Gene3D" id="1.20.1070.10">
    <property type="entry name" value="Rhodopsin 7-helix transmembrane proteins"/>
    <property type="match status" value="1"/>
</dbReference>
<evidence type="ECO:0000256" key="4">
    <source>
        <dbReference type="ARBA" id="ARBA00022729"/>
    </source>
</evidence>
<evidence type="ECO:0000256" key="5">
    <source>
        <dbReference type="ARBA" id="ARBA00022989"/>
    </source>
</evidence>
<organism evidence="16 17">
    <name type="scientific">Anas zonorhyncha</name>
    <name type="common">Eastern spot-billed duck</name>
    <dbReference type="NCBI Taxonomy" id="75864"/>
    <lineage>
        <taxon>Eukaryota</taxon>
        <taxon>Metazoa</taxon>
        <taxon>Chordata</taxon>
        <taxon>Craniata</taxon>
        <taxon>Vertebrata</taxon>
        <taxon>Euteleostomi</taxon>
        <taxon>Archelosauria</taxon>
        <taxon>Archosauria</taxon>
        <taxon>Dinosauria</taxon>
        <taxon>Saurischia</taxon>
        <taxon>Theropoda</taxon>
        <taxon>Coelurosauria</taxon>
        <taxon>Aves</taxon>
        <taxon>Neognathae</taxon>
        <taxon>Galloanserae</taxon>
        <taxon>Anseriformes</taxon>
        <taxon>Anatidae</taxon>
        <taxon>Anatinae</taxon>
        <taxon>Anas</taxon>
    </lineage>
</organism>
<feature type="transmembrane region" description="Helical" evidence="13">
    <location>
        <begin position="593"/>
        <end position="618"/>
    </location>
</feature>
<keyword evidence="5 13" id="KW-1133">Transmembrane helix</keyword>
<feature type="transmembrane region" description="Helical" evidence="13">
    <location>
        <begin position="355"/>
        <end position="380"/>
    </location>
</feature>
<dbReference type="PANTHER" id="PTHR12011:SF285">
    <property type="entry name" value="ADHESION G PROTEIN-COUPLED RECEPTOR G3"/>
    <property type="match status" value="1"/>
</dbReference>
<feature type="compositionally biased region" description="Basic and acidic residues" evidence="12">
    <location>
        <begin position="1"/>
        <end position="11"/>
    </location>
</feature>
<dbReference type="Ensembl" id="ENSAZOT00000020605.1">
    <property type="protein sequence ID" value="ENSAZOP00000019182.1"/>
    <property type="gene ID" value="ENSAZOG00000012474.1"/>
</dbReference>
<proteinExistence type="predicted"/>
<keyword evidence="17" id="KW-1185">Reference proteome</keyword>
<evidence type="ECO:0000256" key="12">
    <source>
        <dbReference type="SAM" id="MobiDB-lite"/>
    </source>
</evidence>
<evidence type="ECO:0000256" key="1">
    <source>
        <dbReference type="ARBA" id="ARBA00004651"/>
    </source>
</evidence>
<feature type="domain" description="GAIN-B" evidence="14">
    <location>
        <begin position="200"/>
        <end position="349"/>
    </location>
</feature>
<accession>A0A8B9ZW49</accession>
<feature type="transmembrane region" description="Helical" evidence="13">
    <location>
        <begin position="520"/>
        <end position="545"/>
    </location>
</feature>
<feature type="transmembrane region" description="Helical" evidence="13">
    <location>
        <begin position="435"/>
        <end position="458"/>
    </location>
</feature>
<dbReference type="PROSITE" id="PS50261">
    <property type="entry name" value="G_PROTEIN_RECEP_F2_4"/>
    <property type="match status" value="1"/>
</dbReference>
<name>A0A8B9ZW49_9AVES</name>
<dbReference type="InterPro" id="IPR000203">
    <property type="entry name" value="GPS"/>
</dbReference>
<dbReference type="PRINTS" id="PR01422">
    <property type="entry name" value="GPR56ORPHANR"/>
</dbReference>
<feature type="domain" description="G-protein coupled receptors family 2 profile 2" evidence="15">
    <location>
        <begin position="355"/>
        <end position="617"/>
    </location>
</feature>
<keyword evidence="9" id="KW-0675">Receptor</keyword>
<dbReference type="InterPro" id="IPR057244">
    <property type="entry name" value="GAIN_B"/>
</dbReference>
<feature type="transmembrane region" description="Helical" evidence="13">
    <location>
        <begin position="565"/>
        <end position="587"/>
    </location>
</feature>
<dbReference type="AlphaFoldDB" id="A0A8B9ZW49"/>
<dbReference type="Proteomes" id="UP000694549">
    <property type="component" value="Unplaced"/>
</dbReference>
<evidence type="ECO:0000256" key="13">
    <source>
        <dbReference type="SAM" id="Phobius"/>
    </source>
</evidence>
<feature type="transmembrane region" description="Helical" evidence="13">
    <location>
        <begin position="401"/>
        <end position="420"/>
    </location>
</feature>
<dbReference type="GO" id="GO:0005886">
    <property type="term" value="C:plasma membrane"/>
    <property type="evidence" value="ECO:0007669"/>
    <property type="project" value="UniProtKB-SubCell"/>
</dbReference>
<evidence type="ECO:0000256" key="7">
    <source>
        <dbReference type="ARBA" id="ARBA00023136"/>
    </source>
</evidence>
<evidence type="ECO:0000256" key="8">
    <source>
        <dbReference type="ARBA" id="ARBA00023157"/>
    </source>
</evidence>
<evidence type="ECO:0000259" key="14">
    <source>
        <dbReference type="PROSITE" id="PS50221"/>
    </source>
</evidence>
<evidence type="ECO:0000259" key="15">
    <source>
        <dbReference type="PROSITE" id="PS50261"/>
    </source>
</evidence>
<dbReference type="GO" id="GO:0007189">
    <property type="term" value="P:adenylate cyclase-activating G protein-coupled receptor signaling pathway"/>
    <property type="evidence" value="ECO:0007669"/>
    <property type="project" value="TreeGrafter"/>
</dbReference>
<dbReference type="PANTHER" id="PTHR12011">
    <property type="entry name" value="ADHESION G-PROTEIN COUPLED RECEPTOR"/>
    <property type="match status" value="1"/>
</dbReference>
<reference evidence="16" key="1">
    <citation type="submission" date="2025-08" db="UniProtKB">
        <authorList>
            <consortium name="Ensembl"/>
        </authorList>
    </citation>
    <scope>IDENTIFICATION</scope>
</reference>
<dbReference type="InterPro" id="IPR003910">
    <property type="entry name" value="GPR1/GPR3/GPR5"/>
</dbReference>
<evidence type="ECO:0000256" key="9">
    <source>
        <dbReference type="ARBA" id="ARBA00023170"/>
    </source>
</evidence>
<keyword evidence="6" id="KW-0297">G-protein coupled receptor</keyword>
<evidence type="ECO:0000313" key="16">
    <source>
        <dbReference type="Ensembl" id="ENSAZOP00000019182.1"/>
    </source>
</evidence>
<keyword evidence="3 13" id="KW-0812">Transmembrane</keyword>
<evidence type="ECO:0000256" key="11">
    <source>
        <dbReference type="ARBA" id="ARBA00023224"/>
    </source>
</evidence>
<dbReference type="Gene3D" id="2.60.220.50">
    <property type="match status" value="1"/>
</dbReference>
<dbReference type="PRINTS" id="PR00249">
    <property type="entry name" value="GPCRSECRETIN"/>
</dbReference>
<keyword evidence="8" id="KW-1015">Disulfide bond</keyword>
<keyword evidence="4" id="KW-0732">Signal</keyword>
<evidence type="ECO:0000256" key="10">
    <source>
        <dbReference type="ARBA" id="ARBA00023180"/>
    </source>
</evidence>
<keyword evidence="11" id="KW-0807">Transducer</keyword>
<reference evidence="16" key="2">
    <citation type="submission" date="2025-09" db="UniProtKB">
        <authorList>
            <consortium name="Ensembl"/>
        </authorList>
    </citation>
    <scope>IDENTIFICATION</scope>
</reference>